<organism evidence="2 3">
    <name type="scientific">Clostridium colicanis DSM 13634</name>
    <dbReference type="NCBI Taxonomy" id="1121305"/>
    <lineage>
        <taxon>Bacteria</taxon>
        <taxon>Bacillati</taxon>
        <taxon>Bacillota</taxon>
        <taxon>Clostridia</taxon>
        <taxon>Eubacteriales</taxon>
        <taxon>Clostridiaceae</taxon>
        <taxon>Clostridium</taxon>
    </lineage>
</organism>
<accession>A0A151ANT4</accession>
<dbReference type="EMBL" id="LTBB01000004">
    <property type="protein sequence ID" value="KYH29220.1"/>
    <property type="molecule type" value="Genomic_DNA"/>
</dbReference>
<dbReference type="InterPro" id="IPR011335">
    <property type="entry name" value="Restrct_endonuc-II-like"/>
</dbReference>
<gene>
    <name evidence="2" type="ORF">CLCOL_09530</name>
</gene>
<dbReference type="PANTHER" id="PTHR30015:SF7">
    <property type="entry name" value="TYPE IV METHYL-DIRECTED RESTRICTION ENZYME ECOKMRR"/>
    <property type="match status" value="1"/>
</dbReference>
<dbReference type="GO" id="GO:0009307">
    <property type="term" value="P:DNA restriction-modification system"/>
    <property type="evidence" value="ECO:0007669"/>
    <property type="project" value="InterPro"/>
</dbReference>
<dbReference type="Gene3D" id="3.40.1350.10">
    <property type="match status" value="1"/>
</dbReference>
<dbReference type="AlphaFoldDB" id="A0A151ANT4"/>
<proteinExistence type="predicted"/>
<protein>
    <submittedName>
        <fullName evidence="2">Restriction endonuclease</fullName>
    </submittedName>
</protein>
<evidence type="ECO:0000313" key="2">
    <source>
        <dbReference type="EMBL" id="KYH29220.1"/>
    </source>
</evidence>
<keyword evidence="2" id="KW-0540">Nuclease</keyword>
<dbReference type="InterPro" id="IPR052906">
    <property type="entry name" value="Type_IV_Methyl-Rstrct_Enzyme"/>
</dbReference>
<dbReference type="SUPFAM" id="SSF52980">
    <property type="entry name" value="Restriction endonuclease-like"/>
    <property type="match status" value="1"/>
</dbReference>
<dbReference type="Proteomes" id="UP000075374">
    <property type="component" value="Unassembled WGS sequence"/>
</dbReference>
<reference evidence="2 3" key="1">
    <citation type="submission" date="2016-02" db="EMBL/GenBank/DDBJ databases">
        <title>Genome sequence of Clostridium colicanis DSM 13634.</title>
        <authorList>
            <person name="Poehlein A."/>
            <person name="Daniel R."/>
        </authorList>
    </citation>
    <scope>NUCLEOTIDE SEQUENCE [LARGE SCALE GENOMIC DNA]</scope>
    <source>
        <strain evidence="2 3">DSM 13634</strain>
    </source>
</reference>
<evidence type="ECO:0000313" key="3">
    <source>
        <dbReference type="Proteomes" id="UP000075374"/>
    </source>
</evidence>
<dbReference type="PATRIC" id="fig|1121305.3.peg.966"/>
<keyword evidence="2" id="KW-0255">Endonuclease</keyword>
<keyword evidence="3" id="KW-1185">Reference proteome</keyword>
<comment type="caution">
    <text evidence="2">The sequence shown here is derived from an EMBL/GenBank/DDBJ whole genome shotgun (WGS) entry which is preliminary data.</text>
</comment>
<dbReference type="GO" id="GO:0015666">
    <property type="term" value="F:restriction endodeoxyribonuclease activity"/>
    <property type="evidence" value="ECO:0007669"/>
    <property type="project" value="TreeGrafter"/>
</dbReference>
<sequence length="193" mass="22232">MNPLKKLILCVFILILLNILNKLLYPIEDKIKKRFKQETAIYGLISRYFLSHLSESEFEEYCSYLLNNMGYFNIVPISEDFIGGLSLICNKSSNSKIYVSCIKSPYKENNTDDKYAIVGRPELQKFIGIMVHDKVKKGIVITTGDFSDHAIEYVNHLSSEYDIKLINGIELSKISWEIRQKNIKNHSIANLLS</sequence>
<dbReference type="GO" id="GO:0003677">
    <property type="term" value="F:DNA binding"/>
    <property type="evidence" value="ECO:0007669"/>
    <property type="project" value="InterPro"/>
</dbReference>
<feature type="domain" description="Restriction endonuclease type IV Mrr" evidence="1">
    <location>
        <begin position="52"/>
        <end position="173"/>
    </location>
</feature>
<dbReference type="InterPro" id="IPR011856">
    <property type="entry name" value="tRNA_endonuc-like_dom_sf"/>
</dbReference>
<name>A0A151ANT4_9CLOT</name>
<dbReference type="RefSeq" id="WP_061857849.1">
    <property type="nucleotide sequence ID" value="NZ_LTBB01000004.1"/>
</dbReference>
<evidence type="ECO:0000259" key="1">
    <source>
        <dbReference type="Pfam" id="PF04471"/>
    </source>
</evidence>
<dbReference type="InterPro" id="IPR007560">
    <property type="entry name" value="Restrct_endonuc_IV_Mrr"/>
</dbReference>
<dbReference type="STRING" id="1121305.CLCOL_09530"/>
<keyword evidence="2" id="KW-0378">Hydrolase</keyword>
<dbReference type="PANTHER" id="PTHR30015">
    <property type="entry name" value="MRR RESTRICTION SYSTEM PROTEIN"/>
    <property type="match status" value="1"/>
</dbReference>
<dbReference type="Pfam" id="PF04471">
    <property type="entry name" value="Mrr_cat"/>
    <property type="match status" value="1"/>
</dbReference>